<gene>
    <name evidence="1" type="ORF">IWQ57_000619</name>
</gene>
<dbReference type="Proteomes" id="UP001140234">
    <property type="component" value="Unassembled WGS sequence"/>
</dbReference>
<organism evidence="1 2">
    <name type="scientific">Coemansia nantahalensis</name>
    <dbReference type="NCBI Taxonomy" id="2789366"/>
    <lineage>
        <taxon>Eukaryota</taxon>
        <taxon>Fungi</taxon>
        <taxon>Fungi incertae sedis</taxon>
        <taxon>Zoopagomycota</taxon>
        <taxon>Kickxellomycotina</taxon>
        <taxon>Kickxellomycetes</taxon>
        <taxon>Kickxellales</taxon>
        <taxon>Kickxellaceae</taxon>
        <taxon>Coemansia</taxon>
    </lineage>
</organism>
<evidence type="ECO:0000313" key="1">
    <source>
        <dbReference type="EMBL" id="KAJ2774909.1"/>
    </source>
</evidence>
<dbReference type="EMBL" id="JANBUJ010000054">
    <property type="protein sequence ID" value="KAJ2774909.1"/>
    <property type="molecule type" value="Genomic_DNA"/>
</dbReference>
<evidence type="ECO:0000313" key="2">
    <source>
        <dbReference type="Proteomes" id="UP001140234"/>
    </source>
</evidence>
<accession>A0ACC1K7K0</accession>
<protein>
    <submittedName>
        <fullName evidence="1">Uncharacterized protein</fullName>
    </submittedName>
</protein>
<sequence>MQAEVENAANFWIKYLPEGSLAADKREALRQALVDQLLAKYDGHWHMDRTAAGSAYRSISNWRGLDGVLAAAGSRAAVPLEVLERWLPRDVIVWCDPYSVTYRVGDHGSVYTVFEDKRGLLESVKKSVAEKISRPGSDFVLSAYTTPVVIRSADGIEISRRGGSSTGGATAAGSLAAAAAASQASPTKGASDLRRSAMSPLRHVSTLRASITDTAPPRWTTPSS</sequence>
<comment type="caution">
    <text evidence="1">The sequence shown here is derived from an EMBL/GenBank/DDBJ whole genome shotgun (WGS) entry which is preliminary data.</text>
</comment>
<proteinExistence type="predicted"/>
<name>A0ACC1K7K0_9FUNG</name>
<reference evidence="1" key="1">
    <citation type="submission" date="2022-07" db="EMBL/GenBank/DDBJ databases">
        <title>Phylogenomic reconstructions and comparative analyses of Kickxellomycotina fungi.</title>
        <authorList>
            <person name="Reynolds N.K."/>
            <person name="Stajich J.E."/>
            <person name="Barry K."/>
            <person name="Grigoriev I.V."/>
            <person name="Crous P."/>
            <person name="Smith M.E."/>
        </authorList>
    </citation>
    <scope>NUCLEOTIDE SEQUENCE</scope>
    <source>
        <strain evidence="1">CBS 109366</strain>
    </source>
</reference>
<keyword evidence="2" id="KW-1185">Reference proteome</keyword>